<dbReference type="Pfam" id="PF02225">
    <property type="entry name" value="PA"/>
    <property type="match status" value="1"/>
</dbReference>
<dbReference type="GO" id="GO:0016020">
    <property type="term" value="C:membrane"/>
    <property type="evidence" value="ECO:0007669"/>
    <property type="project" value="UniProtKB-SubCell"/>
</dbReference>
<feature type="domain" description="RING-type" evidence="11">
    <location>
        <begin position="388"/>
        <end position="429"/>
    </location>
</feature>
<proteinExistence type="predicted"/>
<evidence type="ECO:0000313" key="12">
    <source>
        <dbReference type="Ensembl" id="ENSABRP00000012653.1"/>
    </source>
</evidence>
<dbReference type="GeneTree" id="ENSGT00940000161020"/>
<dbReference type="GO" id="GO:0061630">
    <property type="term" value="F:ubiquitin protein ligase activity"/>
    <property type="evidence" value="ECO:0007669"/>
    <property type="project" value="Ensembl"/>
</dbReference>
<keyword evidence="4 8" id="KW-0863">Zinc-finger</keyword>
<evidence type="ECO:0000256" key="4">
    <source>
        <dbReference type="ARBA" id="ARBA00022771"/>
    </source>
</evidence>
<keyword evidence="13" id="KW-1185">Reference proteome</keyword>
<protein>
    <submittedName>
        <fullName evidence="12">Ring finger protein 149</fullName>
    </submittedName>
</protein>
<keyword evidence="6 10" id="KW-1133">Transmembrane helix</keyword>
<gene>
    <name evidence="12" type="primary">RNF149</name>
</gene>
<dbReference type="InterPro" id="IPR003137">
    <property type="entry name" value="PA_domain"/>
</dbReference>
<dbReference type="FunFam" id="3.30.40.10:FF:000009">
    <property type="entry name" value="E3 ubiquitin-protein ligase RNF130"/>
    <property type="match status" value="1"/>
</dbReference>
<dbReference type="CDD" id="cd02122">
    <property type="entry name" value="PA_GRAIL_like"/>
    <property type="match status" value="1"/>
</dbReference>
<dbReference type="SUPFAM" id="SSF57850">
    <property type="entry name" value="RING/U-box"/>
    <property type="match status" value="1"/>
</dbReference>
<dbReference type="PROSITE" id="PS50089">
    <property type="entry name" value="ZF_RING_2"/>
    <property type="match status" value="1"/>
</dbReference>
<keyword evidence="2 10" id="KW-0812">Transmembrane</keyword>
<evidence type="ECO:0000256" key="1">
    <source>
        <dbReference type="ARBA" id="ARBA00004167"/>
    </source>
</evidence>
<dbReference type="SMART" id="SM00184">
    <property type="entry name" value="RING"/>
    <property type="match status" value="1"/>
</dbReference>
<feature type="transmembrane region" description="Helical" evidence="10">
    <location>
        <begin position="320"/>
        <end position="343"/>
    </location>
</feature>
<organism evidence="12 13">
    <name type="scientific">Anser brachyrhynchus</name>
    <name type="common">Pink-footed goose</name>
    <dbReference type="NCBI Taxonomy" id="132585"/>
    <lineage>
        <taxon>Eukaryota</taxon>
        <taxon>Metazoa</taxon>
        <taxon>Chordata</taxon>
        <taxon>Craniata</taxon>
        <taxon>Vertebrata</taxon>
        <taxon>Euteleostomi</taxon>
        <taxon>Archelosauria</taxon>
        <taxon>Archosauria</taxon>
        <taxon>Dinosauria</taxon>
        <taxon>Saurischia</taxon>
        <taxon>Theropoda</taxon>
        <taxon>Coelurosauria</taxon>
        <taxon>Aves</taxon>
        <taxon>Neognathae</taxon>
        <taxon>Galloanserae</taxon>
        <taxon>Anseriformes</taxon>
        <taxon>Anatidae</taxon>
        <taxon>Anserinae</taxon>
        <taxon>Anser</taxon>
    </lineage>
</organism>
<accession>A0A8B9I6J4</accession>
<comment type="subcellular location">
    <subcellularLocation>
        <location evidence="1">Membrane</location>
        <topology evidence="1">Single-pass membrane protein</topology>
    </subcellularLocation>
</comment>
<evidence type="ECO:0000256" key="10">
    <source>
        <dbReference type="SAM" id="Phobius"/>
    </source>
</evidence>
<reference evidence="12" key="1">
    <citation type="submission" date="2025-08" db="UniProtKB">
        <authorList>
            <consortium name="Ensembl"/>
        </authorList>
    </citation>
    <scope>IDENTIFICATION</scope>
</reference>
<dbReference type="GO" id="GO:0043409">
    <property type="term" value="P:negative regulation of MAPK cascade"/>
    <property type="evidence" value="ECO:0007669"/>
    <property type="project" value="Ensembl"/>
</dbReference>
<dbReference type="Ensembl" id="ENSABRT00000018173.1">
    <property type="protein sequence ID" value="ENSABRP00000012653.1"/>
    <property type="gene ID" value="ENSABRG00000011357.1"/>
</dbReference>
<dbReference type="Gene3D" id="3.30.40.10">
    <property type="entry name" value="Zinc/RING finger domain, C3HC4 (zinc finger)"/>
    <property type="match status" value="1"/>
</dbReference>
<dbReference type="Pfam" id="PF13639">
    <property type="entry name" value="zf-RING_2"/>
    <property type="match status" value="1"/>
</dbReference>
<keyword evidence="3" id="KW-0479">Metal-binding</keyword>
<evidence type="ECO:0000256" key="5">
    <source>
        <dbReference type="ARBA" id="ARBA00022833"/>
    </source>
</evidence>
<dbReference type="PANTHER" id="PTHR46539">
    <property type="entry name" value="E3 UBIQUITIN-PROTEIN LIGASE ATL42"/>
    <property type="match status" value="1"/>
</dbReference>
<dbReference type="InterPro" id="IPR046450">
    <property type="entry name" value="PA_dom_sf"/>
</dbReference>
<evidence type="ECO:0000256" key="3">
    <source>
        <dbReference type="ARBA" id="ARBA00022723"/>
    </source>
</evidence>
<feature type="region of interest" description="Disordered" evidence="9">
    <location>
        <begin position="77"/>
        <end position="118"/>
    </location>
</feature>
<evidence type="ECO:0000256" key="9">
    <source>
        <dbReference type="SAM" id="MobiDB-lite"/>
    </source>
</evidence>
<dbReference type="InterPro" id="IPR001841">
    <property type="entry name" value="Znf_RING"/>
</dbReference>
<dbReference type="Gene3D" id="3.50.30.30">
    <property type="match status" value="1"/>
</dbReference>
<evidence type="ECO:0000313" key="13">
    <source>
        <dbReference type="Proteomes" id="UP000694426"/>
    </source>
</evidence>
<feature type="region of interest" description="Disordered" evidence="9">
    <location>
        <begin position="169"/>
        <end position="188"/>
    </location>
</feature>
<dbReference type="AlphaFoldDB" id="A0A8B9I6J4"/>
<evidence type="ECO:0000256" key="2">
    <source>
        <dbReference type="ARBA" id="ARBA00022692"/>
    </source>
</evidence>
<dbReference type="GO" id="GO:0008270">
    <property type="term" value="F:zinc ion binding"/>
    <property type="evidence" value="ECO:0007669"/>
    <property type="project" value="UniProtKB-KW"/>
</dbReference>
<keyword evidence="5" id="KW-0862">Zinc</keyword>
<dbReference type="PANTHER" id="PTHR46539:SF26">
    <property type="entry name" value="E3 UBIQUITIN-PROTEIN LIGASE RNF149"/>
    <property type="match status" value="1"/>
</dbReference>
<dbReference type="Proteomes" id="UP000694426">
    <property type="component" value="Unplaced"/>
</dbReference>
<evidence type="ECO:0000256" key="6">
    <source>
        <dbReference type="ARBA" id="ARBA00022989"/>
    </source>
</evidence>
<reference evidence="12" key="2">
    <citation type="submission" date="2025-09" db="UniProtKB">
        <authorList>
            <consortium name="Ensembl"/>
        </authorList>
    </citation>
    <scope>IDENTIFICATION</scope>
</reference>
<sequence length="533" mass="56835">MLTPQRELLDMAALCLEQTRLQQPGDPSISLGGEPRSRRHFLRWRGGRTGACAGGRPGLPLAISRCCAAAPPGAGSGAGRGGGGAFSSSSSSSSSSASPVLAAPRRVASPRGGGGGGRAMVRRARLALVAAALVALGAPCGQGARALEWYTAWVSTAYVEPLSNRTVRGNTESGRYGDSSPKESAQGLVGIPRGASPRHMEGCAADTDYDVPLPPGGRPAPDGEPPAWIALVARGGCTFKDKITNAARKRAAAVVIYNEARFGNSTVSMSHLGTGNTVVIMVGYPKGIEILEPVRRGIPVKMTIVVGTRHVQEYISGQSVVFVAIAFITMMIISLAWLIFYYIQRFLYTGSQFGNQGHRKETKKAISQLQLHTVKRGDKGLDVDVENCAVCIENYKLKDTVRILPCKHIFHRTCIDPWLLDHRTCPMCKLDVIKALGYWHQKREMKTHAGDSEDALEVPIPESISGSVSVGSLSIALQEDDRNEVSELSASSTSESVLQCTSLKEDAGETTALLDVDVSNNRHGEHLSNGNSH</sequence>
<dbReference type="SUPFAM" id="SSF52025">
    <property type="entry name" value="PA domain"/>
    <property type="match status" value="1"/>
</dbReference>
<dbReference type="GO" id="GO:0071466">
    <property type="term" value="P:cellular response to xenobiotic stimulus"/>
    <property type="evidence" value="ECO:0007669"/>
    <property type="project" value="Ensembl"/>
</dbReference>
<dbReference type="GO" id="GO:0031647">
    <property type="term" value="P:regulation of protein stability"/>
    <property type="evidence" value="ECO:0007669"/>
    <property type="project" value="Ensembl"/>
</dbReference>
<evidence type="ECO:0000256" key="7">
    <source>
        <dbReference type="ARBA" id="ARBA00023136"/>
    </source>
</evidence>
<keyword evidence="7 10" id="KW-0472">Membrane</keyword>
<evidence type="ECO:0000256" key="8">
    <source>
        <dbReference type="PROSITE-ProRule" id="PRU00175"/>
    </source>
</evidence>
<dbReference type="FunFam" id="3.50.30.30:FF:000003">
    <property type="entry name" value="E3 ubiquitin-protein ligase RNF128"/>
    <property type="match status" value="1"/>
</dbReference>
<feature type="compositionally biased region" description="Low complexity" evidence="9">
    <location>
        <begin position="86"/>
        <end position="110"/>
    </location>
</feature>
<evidence type="ECO:0000259" key="11">
    <source>
        <dbReference type="PROSITE" id="PS50089"/>
    </source>
</evidence>
<name>A0A8B9I6J4_9AVES</name>
<feature type="region of interest" description="Disordered" evidence="9">
    <location>
        <begin position="514"/>
        <end position="533"/>
    </location>
</feature>
<dbReference type="InterPro" id="IPR013083">
    <property type="entry name" value="Znf_RING/FYVE/PHD"/>
</dbReference>